<dbReference type="Proteomes" id="UP000229401">
    <property type="component" value="Unassembled WGS sequence"/>
</dbReference>
<keyword evidence="6 12" id="KW-0819">tRNA processing</keyword>
<organism evidence="16 17">
    <name type="scientific">Candidatus Roizmanbacteria bacterium CG_4_10_14_0_8_um_filter_33_9</name>
    <dbReference type="NCBI Taxonomy" id="1974826"/>
    <lineage>
        <taxon>Bacteria</taxon>
        <taxon>Candidatus Roizmaniibacteriota</taxon>
    </lineage>
</organism>
<evidence type="ECO:0000256" key="8">
    <source>
        <dbReference type="ARBA" id="ARBA00022884"/>
    </source>
</evidence>
<sequence length="342" mass="38920">MSFIHNLKHPIIGLAPIDGVTDCAYREIVDKYSKPSIMFTEFIPIEGLMRGATKLLHSFHRHKSKTPIIGQVFGVNEISFYNAFFIVAEMGLDGIDVNMGCPDRGLIKRGGGAGLILNPKQARQLIHTLKEARNDWQNGKQISDTLLPKEILTAILTYKKQNNIIPKRKTFSVSVKTRIGFDKPITKKWISYLLDAEPDLITIHGRTFKQLYTGKADWEEIQKAVKLAYKSKTQMWGNGDISSMGQAKEYIKTYDVDGILVGRAAFGNPWFFGENKPTLKTKFQVMLEHAKLYLKYRPEMSIAPLRKHFCWYCSGFPGYGKVREKLMKALTINEIKNIVDII</sequence>
<dbReference type="Pfam" id="PF01207">
    <property type="entry name" value="Dus"/>
    <property type="match status" value="2"/>
</dbReference>
<keyword evidence="4 12" id="KW-0285">Flavoprotein</keyword>
<evidence type="ECO:0000259" key="15">
    <source>
        <dbReference type="Pfam" id="PF01207"/>
    </source>
</evidence>
<dbReference type="InterPro" id="IPR013785">
    <property type="entry name" value="Aldolase_TIM"/>
</dbReference>
<dbReference type="PANTHER" id="PTHR45846:SF1">
    <property type="entry name" value="TRNA-DIHYDROURIDINE(47) SYNTHASE [NAD(P)(+)]-LIKE"/>
    <property type="match status" value="1"/>
</dbReference>
<dbReference type="PROSITE" id="PS01136">
    <property type="entry name" value="UPF0034"/>
    <property type="match status" value="1"/>
</dbReference>
<evidence type="ECO:0000256" key="10">
    <source>
        <dbReference type="ARBA" id="ARBA00048205"/>
    </source>
</evidence>
<evidence type="ECO:0000313" key="16">
    <source>
        <dbReference type="EMBL" id="PIY72018.1"/>
    </source>
</evidence>
<feature type="domain" description="DUS-like FMN-binding" evidence="15">
    <location>
        <begin position="171"/>
        <end position="335"/>
    </location>
</feature>
<reference evidence="17" key="1">
    <citation type="submission" date="2017-09" db="EMBL/GenBank/DDBJ databases">
        <title>Depth-based differentiation of microbial function through sediment-hosted aquifers and enrichment of novel symbionts in the deep terrestrial subsurface.</title>
        <authorList>
            <person name="Probst A.J."/>
            <person name="Ladd B."/>
            <person name="Jarett J.K."/>
            <person name="Geller-Mcgrath D.E."/>
            <person name="Sieber C.M.K."/>
            <person name="Emerson J.B."/>
            <person name="Anantharaman K."/>
            <person name="Thomas B.C."/>
            <person name="Malmstrom R."/>
            <person name="Stieglmeier M."/>
            <person name="Klingl A."/>
            <person name="Woyke T."/>
            <person name="Ryan C.M."/>
            <person name="Banfield J.F."/>
        </authorList>
    </citation>
    <scope>NUCLEOTIDE SEQUENCE [LARGE SCALE GENOMIC DNA]</scope>
</reference>
<evidence type="ECO:0000256" key="1">
    <source>
        <dbReference type="ARBA" id="ARBA00001917"/>
    </source>
</evidence>
<evidence type="ECO:0000256" key="12">
    <source>
        <dbReference type="PIRNR" id="PIRNR006621"/>
    </source>
</evidence>
<feature type="binding site" evidence="14">
    <location>
        <position position="71"/>
    </location>
    <ligand>
        <name>FMN</name>
        <dbReference type="ChEBI" id="CHEBI:58210"/>
    </ligand>
</feature>
<feature type="binding site" evidence="14">
    <location>
        <begin position="262"/>
        <end position="263"/>
    </location>
    <ligand>
        <name>FMN</name>
        <dbReference type="ChEBI" id="CHEBI:58210"/>
    </ligand>
</feature>
<evidence type="ECO:0000256" key="3">
    <source>
        <dbReference type="ARBA" id="ARBA00022555"/>
    </source>
</evidence>
<evidence type="ECO:0000256" key="9">
    <source>
        <dbReference type="ARBA" id="ARBA00023002"/>
    </source>
</evidence>
<evidence type="ECO:0000313" key="17">
    <source>
        <dbReference type="Proteomes" id="UP000229401"/>
    </source>
</evidence>
<dbReference type="SUPFAM" id="SSF51395">
    <property type="entry name" value="FMN-linked oxidoreductases"/>
    <property type="match status" value="1"/>
</dbReference>
<keyword evidence="3" id="KW-0820">tRNA-binding</keyword>
<dbReference type="InterPro" id="IPR018517">
    <property type="entry name" value="tRNA_hU_synthase_CS"/>
</dbReference>
<dbReference type="PIRSF" id="PIRSF006621">
    <property type="entry name" value="Dus"/>
    <property type="match status" value="1"/>
</dbReference>
<feature type="binding site" evidence="14">
    <location>
        <position position="176"/>
    </location>
    <ligand>
        <name>FMN</name>
        <dbReference type="ChEBI" id="CHEBI:58210"/>
    </ligand>
</feature>
<evidence type="ECO:0000256" key="7">
    <source>
        <dbReference type="ARBA" id="ARBA00022857"/>
    </source>
</evidence>
<evidence type="ECO:0000256" key="2">
    <source>
        <dbReference type="ARBA" id="ARBA00002790"/>
    </source>
</evidence>
<comment type="caution">
    <text evidence="16">The sequence shown here is derived from an EMBL/GenBank/DDBJ whole genome shotgun (WGS) entry which is preliminary data.</text>
</comment>
<dbReference type="InterPro" id="IPR001269">
    <property type="entry name" value="DUS_fam"/>
</dbReference>
<feature type="binding site" evidence="14">
    <location>
        <position position="204"/>
    </location>
    <ligand>
        <name>FMN</name>
        <dbReference type="ChEBI" id="CHEBI:58210"/>
    </ligand>
</feature>
<dbReference type="GO" id="GO:0017150">
    <property type="term" value="F:tRNA dihydrouridine synthase activity"/>
    <property type="evidence" value="ECO:0007669"/>
    <property type="project" value="InterPro"/>
</dbReference>
<dbReference type="EMBL" id="PFLI01000107">
    <property type="protein sequence ID" value="PIY72018.1"/>
    <property type="molecule type" value="Genomic_DNA"/>
</dbReference>
<dbReference type="InterPro" id="IPR024036">
    <property type="entry name" value="tRNA-dHydroUridine_Synthase_C"/>
</dbReference>
<dbReference type="Gene3D" id="3.20.20.70">
    <property type="entry name" value="Aldolase class I"/>
    <property type="match status" value="1"/>
</dbReference>
<evidence type="ECO:0000256" key="11">
    <source>
        <dbReference type="ARBA" id="ARBA00048802"/>
    </source>
</evidence>
<keyword evidence="7" id="KW-0521">NADP</keyword>
<evidence type="ECO:0000256" key="4">
    <source>
        <dbReference type="ARBA" id="ARBA00022630"/>
    </source>
</evidence>
<gene>
    <name evidence="16" type="ORF">COY87_03130</name>
</gene>
<comment type="catalytic activity">
    <reaction evidence="11">
        <text>a 5,6-dihydrouridine in tRNA + NAD(+) = a uridine in tRNA + NADH + H(+)</text>
        <dbReference type="Rhea" id="RHEA:54452"/>
        <dbReference type="Rhea" id="RHEA-COMP:13339"/>
        <dbReference type="Rhea" id="RHEA-COMP:13887"/>
        <dbReference type="ChEBI" id="CHEBI:15378"/>
        <dbReference type="ChEBI" id="CHEBI:57540"/>
        <dbReference type="ChEBI" id="CHEBI:57945"/>
        <dbReference type="ChEBI" id="CHEBI:65315"/>
        <dbReference type="ChEBI" id="CHEBI:74443"/>
    </reaction>
</comment>
<keyword evidence="14" id="KW-0547">Nucleotide-binding</keyword>
<dbReference type="PANTHER" id="PTHR45846">
    <property type="entry name" value="TRNA-DIHYDROURIDINE(47) SYNTHASE [NAD(P)(+)]-LIKE"/>
    <property type="match status" value="1"/>
</dbReference>
<dbReference type="InterPro" id="IPR035587">
    <property type="entry name" value="DUS-like_FMN-bd"/>
</dbReference>
<proteinExistence type="inferred from homology"/>
<accession>A0A2M7QJ13</accession>
<dbReference type="GO" id="GO:0050660">
    <property type="term" value="F:flavin adenine dinucleotide binding"/>
    <property type="evidence" value="ECO:0007669"/>
    <property type="project" value="InterPro"/>
</dbReference>
<feature type="active site" description="Proton donor" evidence="13">
    <location>
        <position position="101"/>
    </location>
</feature>
<evidence type="ECO:0000256" key="13">
    <source>
        <dbReference type="PIRSR" id="PIRSR006621-1"/>
    </source>
</evidence>
<feature type="domain" description="DUS-like FMN-binding" evidence="15">
    <location>
        <begin position="14"/>
        <end position="133"/>
    </location>
</feature>
<comment type="catalytic activity">
    <reaction evidence="10">
        <text>a 5,6-dihydrouridine in tRNA + NADP(+) = a uridine in tRNA + NADPH + H(+)</text>
        <dbReference type="Rhea" id="RHEA:23624"/>
        <dbReference type="Rhea" id="RHEA-COMP:13339"/>
        <dbReference type="Rhea" id="RHEA-COMP:13887"/>
        <dbReference type="ChEBI" id="CHEBI:15378"/>
        <dbReference type="ChEBI" id="CHEBI:57783"/>
        <dbReference type="ChEBI" id="CHEBI:58349"/>
        <dbReference type="ChEBI" id="CHEBI:65315"/>
        <dbReference type="ChEBI" id="CHEBI:74443"/>
    </reaction>
</comment>
<dbReference type="EC" id="1.3.1.-" evidence="12"/>
<comment type="similarity">
    <text evidence="12">Belongs to the dus family.</text>
</comment>
<evidence type="ECO:0000256" key="6">
    <source>
        <dbReference type="ARBA" id="ARBA00022694"/>
    </source>
</evidence>
<keyword evidence="8" id="KW-0694">RNA-binding</keyword>
<name>A0A2M7QJ13_9BACT</name>
<keyword evidence="9 12" id="KW-0560">Oxidoreductase</keyword>
<dbReference type="GO" id="GO:0000049">
    <property type="term" value="F:tRNA binding"/>
    <property type="evidence" value="ECO:0007669"/>
    <property type="project" value="UniProtKB-KW"/>
</dbReference>
<protein>
    <recommendedName>
        <fullName evidence="12">tRNA-dihydrouridine synthase</fullName>
        <ecNumber evidence="12">1.3.1.-</ecNumber>
    </recommendedName>
</protein>
<evidence type="ECO:0000256" key="5">
    <source>
        <dbReference type="ARBA" id="ARBA00022643"/>
    </source>
</evidence>
<dbReference type="AlphaFoldDB" id="A0A2M7QJ13"/>
<comment type="cofactor">
    <cofactor evidence="1 12 14">
        <name>FMN</name>
        <dbReference type="ChEBI" id="CHEBI:58210"/>
    </cofactor>
</comment>
<keyword evidence="5 12" id="KW-0288">FMN</keyword>
<comment type="function">
    <text evidence="2 12">Catalyzes the synthesis of 5,6-dihydrouridine (D), a modified base found in the D-loop of most tRNAs, via the reduction of the C5-C6 double bond in target uridines.</text>
</comment>
<evidence type="ECO:0000256" key="14">
    <source>
        <dbReference type="PIRSR" id="PIRSR006621-2"/>
    </source>
</evidence>
<dbReference type="CDD" id="cd02801">
    <property type="entry name" value="DUS_like_FMN"/>
    <property type="match status" value="1"/>
</dbReference>
<dbReference type="Gene3D" id="1.10.1200.80">
    <property type="entry name" value="Putative flavin oxidoreducatase, domain 2"/>
    <property type="match status" value="1"/>
</dbReference>